<feature type="transmembrane region" description="Helical" evidence="9">
    <location>
        <begin position="21"/>
        <end position="42"/>
    </location>
</feature>
<accession>A0A520MT16</accession>
<feature type="transmembrane region" description="Helical" evidence="9">
    <location>
        <begin position="286"/>
        <end position="305"/>
    </location>
</feature>
<dbReference type="AlphaFoldDB" id="A0A520MT16"/>
<feature type="domain" description="Cytochrome c-type biogenesis protein CcmF C-terminal" evidence="11">
    <location>
        <begin position="213"/>
        <end position="508"/>
    </location>
</feature>
<dbReference type="InterPro" id="IPR003567">
    <property type="entry name" value="Cyt_c_biogenesis"/>
</dbReference>
<keyword evidence="3" id="KW-1003">Cell membrane</keyword>
<evidence type="ECO:0000256" key="4">
    <source>
        <dbReference type="ARBA" id="ARBA00022519"/>
    </source>
</evidence>
<feature type="transmembrane region" description="Helical" evidence="9">
    <location>
        <begin position="75"/>
        <end position="96"/>
    </location>
</feature>
<dbReference type="GO" id="GO:0015232">
    <property type="term" value="F:heme transmembrane transporter activity"/>
    <property type="evidence" value="ECO:0007669"/>
    <property type="project" value="InterPro"/>
</dbReference>
<evidence type="ECO:0000256" key="3">
    <source>
        <dbReference type="ARBA" id="ARBA00022475"/>
    </source>
</evidence>
<keyword evidence="6" id="KW-0201">Cytochrome c-type biogenesis</keyword>
<evidence type="ECO:0000256" key="5">
    <source>
        <dbReference type="ARBA" id="ARBA00022692"/>
    </source>
</evidence>
<dbReference type="PANTHER" id="PTHR43653">
    <property type="entry name" value="CYTOCHROME C ASSEMBLY PROTEIN-RELATED"/>
    <property type="match status" value="1"/>
</dbReference>
<comment type="similarity">
    <text evidence="2">Belongs to the CcmF/CycK/Ccl1/NrfE/CcsA family.</text>
</comment>
<dbReference type="GO" id="GO:0020037">
    <property type="term" value="F:heme binding"/>
    <property type="evidence" value="ECO:0007669"/>
    <property type="project" value="InterPro"/>
</dbReference>
<evidence type="ECO:0000256" key="6">
    <source>
        <dbReference type="ARBA" id="ARBA00022748"/>
    </source>
</evidence>
<gene>
    <name evidence="12" type="ORF">EVA99_01785</name>
</gene>
<dbReference type="PANTHER" id="PTHR43653:SF3">
    <property type="entry name" value="CYTOCHROME C-TYPE BIOGENESIS PROTEIN NRFE-RELATED"/>
    <property type="match status" value="1"/>
</dbReference>
<comment type="subcellular location">
    <subcellularLocation>
        <location evidence="1">Cell inner membrane</location>
        <topology evidence="1">Multi-pass membrane protein</topology>
    </subcellularLocation>
</comment>
<evidence type="ECO:0000313" key="13">
    <source>
        <dbReference type="Proteomes" id="UP000320146"/>
    </source>
</evidence>
<dbReference type="GO" id="GO:0017004">
    <property type="term" value="P:cytochrome complex assembly"/>
    <property type="evidence" value="ECO:0007669"/>
    <property type="project" value="UniProtKB-KW"/>
</dbReference>
<organism evidence="12 13">
    <name type="scientific">SAR86 cluster bacterium</name>
    <dbReference type="NCBI Taxonomy" id="2030880"/>
    <lineage>
        <taxon>Bacteria</taxon>
        <taxon>Pseudomonadati</taxon>
        <taxon>Pseudomonadota</taxon>
        <taxon>Gammaproteobacteria</taxon>
        <taxon>SAR86 cluster</taxon>
    </lineage>
</organism>
<feature type="transmembrane region" description="Helical" evidence="9">
    <location>
        <begin position="142"/>
        <end position="162"/>
    </location>
</feature>
<keyword evidence="7 9" id="KW-1133">Transmembrane helix</keyword>
<keyword evidence="5 9" id="KW-0812">Transmembrane</keyword>
<feature type="transmembrane region" description="Helical" evidence="9">
    <location>
        <begin position="340"/>
        <end position="362"/>
    </location>
</feature>
<evidence type="ECO:0000256" key="7">
    <source>
        <dbReference type="ARBA" id="ARBA00022989"/>
    </source>
</evidence>
<evidence type="ECO:0000256" key="9">
    <source>
        <dbReference type="SAM" id="Phobius"/>
    </source>
</evidence>
<keyword evidence="8 9" id="KW-0472">Membrane</keyword>
<evidence type="ECO:0000259" key="11">
    <source>
        <dbReference type="Pfam" id="PF16327"/>
    </source>
</evidence>
<evidence type="ECO:0000256" key="8">
    <source>
        <dbReference type="ARBA" id="ARBA00023136"/>
    </source>
</evidence>
<comment type="caution">
    <text evidence="12">The sequence shown here is derived from an EMBL/GenBank/DDBJ whole genome shotgun (WGS) entry which is preliminary data.</text>
</comment>
<dbReference type="Pfam" id="PF16327">
    <property type="entry name" value="CcmF_C"/>
    <property type="match status" value="1"/>
</dbReference>
<feature type="transmembrane region" description="Helical" evidence="9">
    <location>
        <begin position="169"/>
        <end position="191"/>
    </location>
</feature>
<dbReference type="Proteomes" id="UP000320146">
    <property type="component" value="Unassembled WGS sequence"/>
</dbReference>
<dbReference type="GO" id="GO:0005886">
    <property type="term" value="C:plasma membrane"/>
    <property type="evidence" value="ECO:0007669"/>
    <property type="project" value="UniProtKB-SubCell"/>
</dbReference>
<dbReference type="InterPro" id="IPR032523">
    <property type="entry name" value="CcmF_C"/>
</dbReference>
<evidence type="ECO:0000313" key="12">
    <source>
        <dbReference type="EMBL" id="RZO24337.1"/>
    </source>
</evidence>
<feature type="transmembrane region" description="Helical" evidence="9">
    <location>
        <begin position="211"/>
        <end position="234"/>
    </location>
</feature>
<feature type="transmembrane region" description="Helical" evidence="9">
    <location>
        <begin position="317"/>
        <end position="334"/>
    </location>
</feature>
<dbReference type="EMBL" id="SHBL01000009">
    <property type="protein sequence ID" value="RZO24337.1"/>
    <property type="molecule type" value="Genomic_DNA"/>
</dbReference>
<keyword evidence="4" id="KW-0997">Cell inner membrane</keyword>
<dbReference type="Pfam" id="PF01578">
    <property type="entry name" value="Cytochrom_C_asm"/>
    <property type="match status" value="1"/>
</dbReference>
<dbReference type="InterPro" id="IPR002541">
    <property type="entry name" value="Cyt_c_assembly"/>
</dbReference>
<sequence length="519" mass="58640">MILLLSGCMVLNNWFFWEEKWMPISNATAAFILFFYLLFQIFTSNPFLTFDVEPNNGTDLNPLLQDPLLAIHPPVLFTGYVLYAITFSLVIAGMFRGFGKELFKKLKFWAGLSWFTLTLAILLGSIWAYYELGWGGYWFWDPVENIVLLPWLAGTAFTHSLIYSKNKILLSWMVFLGISTFLLSILGSFIVRSGILNSVHSFASDPSRGVFLLSLFAIFAFSSLGLFFSKSVLLKSNWPELMSKQYLLLLNNIVLLVILLIVFLGTLYPIVTEVFYEQKLSIGPDYFSSLISPLVFVLIGLFLAEQFLSNLKANKKNTLLLLGVFALIFLVLFGTDLSPINLSLIFVFLVLVILLMRALVELTTTKDIKIMHKVLGHLSVVMLTLAVLVNHQYSESIDVKLKPGDQVEFSGSTLKLNSINIEGKENFDTVVARFSVNETSNEKSLISEKRVYKVGGVITSETGISTSIIKDYHIVLGDRYQDGSWSIRFSINYGIMMIWISSIILLLSMLYGTIRRHGY</sequence>
<proteinExistence type="inferred from homology"/>
<dbReference type="InterPro" id="IPR003568">
    <property type="entry name" value="Cyt_c_biogenesis_CcmF"/>
</dbReference>
<evidence type="ECO:0000259" key="10">
    <source>
        <dbReference type="Pfam" id="PF01578"/>
    </source>
</evidence>
<feature type="transmembrane region" description="Helical" evidence="9">
    <location>
        <begin position="493"/>
        <end position="514"/>
    </location>
</feature>
<protein>
    <recommendedName>
        <fullName evidence="14">Heme lyase CcmF/NrfE family subunit</fullName>
    </recommendedName>
</protein>
<evidence type="ECO:0000256" key="1">
    <source>
        <dbReference type="ARBA" id="ARBA00004429"/>
    </source>
</evidence>
<dbReference type="PRINTS" id="PR01410">
    <property type="entry name" value="CCBIOGENESIS"/>
</dbReference>
<evidence type="ECO:0000256" key="2">
    <source>
        <dbReference type="ARBA" id="ARBA00009186"/>
    </source>
</evidence>
<feature type="transmembrane region" description="Helical" evidence="9">
    <location>
        <begin position="374"/>
        <end position="393"/>
    </location>
</feature>
<reference evidence="12 13" key="1">
    <citation type="submission" date="2019-02" db="EMBL/GenBank/DDBJ databases">
        <title>Prokaryotic population dynamics and viral predation in marine succession experiment using metagenomics: the confinement effect.</title>
        <authorList>
            <person name="Haro-Moreno J.M."/>
            <person name="Rodriguez-Valera F."/>
            <person name="Lopez-Perez M."/>
        </authorList>
    </citation>
    <scope>NUCLEOTIDE SEQUENCE [LARGE SCALE GENOMIC DNA]</scope>
    <source>
        <strain evidence="12">MED-G166</strain>
    </source>
</reference>
<evidence type="ECO:0008006" key="14">
    <source>
        <dbReference type="Google" id="ProtNLM"/>
    </source>
</evidence>
<feature type="domain" description="Cytochrome c assembly protein" evidence="10">
    <location>
        <begin position="2"/>
        <end position="193"/>
    </location>
</feature>
<feature type="transmembrane region" description="Helical" evidence="9">
    <location>
        <begin position="246"/>
        <end position="271"/>
    </location>
</feature>
<dbReference type="PRINTS" id="PR01411">
    <property type="entry name" value="CCMFBIOGNSIS"/>
</dbReference>
<feature type="transmembrane region" description="Helical" evidence="9">
    <location>
        <begin position="108"/>
        <end position="130"/>
    </location>
</feature>
<name>A0A520MT16_9GAMM</name>